<evidence type="ECO:0000313" key="2">
    <source>
        <dbReference type="EMBL" id="NEK56058.1"/>
    </source>
</evidence>
<dbReference type="Gene3D" id="3.40.630.10">
    <property type="entry name" value="Zn peptidases"/>
    <property type="match status" value="1"/>
</dbReference>
<sequence>TELSTTGGTSDGRFIARVCPQVIELGPPNATIHKIDEHVVVADVEPLKNIYRRTLERLNAQVAA</sequence>
<evidence type="ECO:0000313" key="3">
    <source>
        <dbReference type="Proteomes" id="UP000471409"/>
    </source>
</evidence>
<proteinExistence type="predicted"/>
<reference evidence="2 3" key="1">
    <citation type="submission" date="2020-01" db="EMBL/GenBank/DDBJ databases">
        <title>Rhizobium genotypes associated with high levels of biological nitrogen fixation by grain legumes in a temperate-maritime cropping system.</title>
        <authorList>
            <person name="Maluk M."/>
            <person name="Francesc Ferrando Molina F."/>
            <person name="Lopez Del Egido L."/>
            <person name="Lafos M."/>
            <person name="Langarica-Fuentes A."/>
            <person name="Gebre Yohannes G."/>
            <person name="Young M.W."/>
            <person name="Martin P."/>
            <person name="Gantlett R."/>
            <person name="Kenicer G."/>
            <person name="Hawes C."/>
            <person name="Begg G.S."/>
            <person name="Quilliam R.S."/>
            <person name="Squire G.R."/>
            <person name="Poole P.S."/>
            <person name="Young P.W."/>
            <person name="Iannetta P.M."/>
            <person name="James E.K."/>
        </authorList>
    </citation>
    <scope>NUCLEOTIDE SEQUENCE [LARGE SCALE GENOMIC DNA]</scope>
    <source>
        <strain evidence="2 3">JHI944</strain>
    </source>
</reference>
<dbReference type="InterPro" id="IPR002933">
    <property type="entry name" value="Peptidase_M20"/>
</dbReference>
<protein>
    <submittedName>
        <fullName evidence="2">M20/M25/M40 family metallo-hydrolase</fullName>
    </submittedName>
</protein>
<organism evidence="2 3">
    <name type="scientific">Rhizobium leguminosarum</name>
    <dbReference type="NCBI Taxonomy" id="384"/>
    <lineage>
        <taxon>Bacteria</taxon>
        <taxon>Pseudomonadati</taxon>
        <taxon>Pseudomonadota</taxon>
        <taxon>Alphaproteobacteria</taxon>
        <taxon>Hyphomicrobiales</taxon>
        <taxon>Rhizobiaceae</taxon>
        <taxon>Rhizobium/Agrobacterium group</taxon>
        <taxon>Rhizobium</taxon>
    </lineage>
</organism>
<dbReference type="Pfam" id="PF01546">
    <property type="entry name" value="Peptidase_M20"/>
    <property type="match status" value="1"/>
</dbReference>
<name>A0A6P0DSN9_RHILE</name>
<dbReference type="GO" id="GO:0016787">
    <property type="term" value="F:hydrolase activity"/>
    <property type="evidence" value="ECO:0007669"/>
    <property type="project" value="UniProtKB-KW"/>
</dbReference>
<feature type="non-terminal residue" evidence="2">
    <location>
        <position position="1"/>
    </location>
</feature>
<dbReference type="EMBL" id="WXXP01001167">
    <property type="protein sequence ID" value="NEK56058.1"/>
    <property type="molecule type" value="Genomic_DNA"/>
</dbReference>
<dbReference type="SUPFAM" id="SSF53187">
    <property type="entry name" value="Zn-dependent exopeptidases"/>
    <property type="match status" value="1"/>
</dbReference>
<accession>A0A6P0DSN9</accession>
<evidence type="ECO:0000256" key="1">
    <source>
        <dbReference type="ARBA" id="ARBA00022801"/>
    </source>
</evidence>
<dbReference type="AlphaFoldDB" id="A0A6P0DSN9"/>
<comment type="caution">
    <text evidence="2">The sequence shown here is derived from an EMBL/GenBank/DDBJ whole genome shotgun (WGS) entry which is preliminary data.</text>
</comment>
<dbReference type="Proteomes" id="UP000471409">
    <property type="component" value="Unassembled WGS sequence"/>
</dbReference>
<keyword evidence="1 2" id="KW-0378">Hydrolase</keyword>
<gene>
    <name evidence="2" type="ORF">GUK36_43320</name>
</gene>